<dbReference type="Gene3D" id="2.60.40.640">
    <property type="match status" value="2"/>
</dbReference>
<name>A0A914Y6Y5_9BILA</name>
<keyword evidence="3" id="KW-1185">Reference proteome</keyword>
<feature type="domain" description="Arrestin-like N-terminal" evidence="2">
    <location>
        <begin position="8"/>
        <end position="195"/>
    </location>
</feature>
<organism evidence="3 4">
    <name type="scientific">Panagrolaimus superbus</name>
    <dbReference type="NCBI Taxonomy" id="310955"/>
    <lineage>
        <taxon>Eukaryota</taxon>
        <taxon>Metazoa</taxon>
        <taxon>Ecdysozoa</taxon>
        <taxon>Nematoda</taxon>
        <taxon>Chromadorea</taxon>
        <taxon>Rhabditida</taxon>
        <taxon>Tylenchina</taxon>
        <taxon>Panagrolaimomorpha</taxon>
        <taxon>Panagrolaimoidea</taxon>
        <taxon>Panagrolaimidae</taxon>
        <taxon>Panagrolaimus</taxon>
    </lineage>
</organism>
<evidence type="ECO:0000259" key="2">
    <source>
        <dbReference type="Pfam" id="PF00339"/>
    </source>
</evidence>
<reference evidence="4" key="1">
    <citation type="submission" date="2022-11" db="UniProtKB">
        <authorList>
            <consortium name="WormBaseParasite"/>
        </authorList>
    </citation>
    <scope>IDENTIFICATION</scope>
</reference>
<dbReference type="InterPro" id="IPR014756">
    <property type="entry name" value="Ig_E-set"/>
</dbReference>
<dbReference type="WBParaSite" id="PSU_v2.g13394.t1">
    <property type="protein sequence ID" value="PSU_v2.g13394.t1"/>
    <property type="gene ID" value="PSU_v2.g13394"/>
</dbReference>
<dbReference type="InterPro" id="IPR011021">
    <property type="entry name" value="Arrestin-like_N"/>
</dbReference>
<protein>
    <submittedName>
        <fullName evidence="4">Arrestin-like N-terminal domain-containing protein</fullName>
    </submittedName>
</protein>
<accession>A0A914Y6Y5</accession>
<dbReference type="PANTHER" id="PTHR11188">
    <property type="entry name" value="ARRESTIN DOMAIN CONTAINING PROTEIN"/>
    <property type="match status" value="1"/>
</dbReference>
<dbReference type="Proteomes" id="UP000887577">
    <property type="component" value="Unplaced"/>
</dbReference>
<dbReference type="AlphaFoldDB" id="A0A914Y6Y5"/>
<dbReference type="Pfam" id="PF00339">
    <property type="entry name" value="Arrestin_N"/>
    <property type="match status" value="1"/>
</dbReference>
<sequence length="401" mass="45780">MESRHQEISIELSKTLFEPGDIISGNVYLNFEKRIECDKITANFIGGLQTKILCDYNHHNDPLNTNTNTNNNNNNSPSIYEYEKQFINEILNLKVFKEEILKEKRRESIGDWVIPFADVKPTFPSPKKEEQTFYGFEAGSHTIPFEYRLPFSGLHTSFAARKCNTTIKYAVVIELHQNLEIICHNKADFSVVCPLSIPMGLNISKDFCSKIDLTKGFNIEIILTLLKKTYLPTEKLECKITIKNKWKHSLKYVHFNIYQRMTSVAKVKAGNLRKSFISRIEHAGVGLPRIVSKIAAGQSFTFSPEFYIPALIPFQNIENYFNVEYFAQVKVGRDSNAIFGNCRAPISVGTHYSAPMKEEVLVDLSTPPSSPLPYNIPETPIMKFSATNPFINERFFANTAY</sequence>
<evidence type="ECO:0000256" key="1">
    <source>
        <dbReference type="ARBA" id="ARBA00005298"/>
    </source>
</evidence>
<dbReference type="SUPFAM" id="SSF81296">
    <property type="entry name" value="E set domains"/>
    <property type="match status" value="2"/>
</dbReference>
<comment type="similarity">
    <text evidence="1">Belongs to the arrestin family.</text>
</comment>
<evidence type="ECO:0000313" key="4">
    <source>
        <dbReference type="WBParaSite" id="PSU_v2.g13394.t1"/>
    </source>
</evidence>
<evidence type="ECO:0000313" key="3">
    <source>
        <dbReference type="Proteomes" id="UP000887577"/>
    </source>
</evidence>
<dbReference type="InterPro" id="IPR050357">
    <property type="entry name" value="Arrestin_domain-protein"/>
</dbReference>
<dbReference type="GO" id="GO:0015031">
    <property type="term" value="P:protein transport"/>
    <property type="evidence" value="ECO:0007669"/>
    <property type="project" value="TreeGrafter"/>
</dbReference>
<dbReference type="InterPro" id="IPR014752">
    <property type="entry name" value="Arrestin-like_C"/>
</dbReference>
<dbReference type="GO" id="GO:0005737">
    <property type="term" value="C:cytoplasm"/>
    <property type="evidence" value="ECO:0007669"/>
    <property type="project" value="TreeGrafter"/>
</dbReference>
<proteinExistence type="inferred from homology"/>
<dbReference type="PANTHER" id="PTHR11188:SF175">
    <property type="entry name" value="ARRESTIN C-TERMINAL-LIKE DOMAIN-CONTAINING PROTEIN"/>
    <property type="match status" value="1"/>
</dbReference>